<dbReference type="Proteomes" id="UP000887013">
    <property type="component" value="Unassembled WGS sequence"/>
</dbReference>
<evidence type="ECO:0000313" key="2">
    <source>
        <dbReference type="Proteomes" id="UP000887013"/>
    </source>
</evidence>
<keyword evidence="2" id="KW-1185">Reference proteome</keyword>
<accession>A0A8X6K507</accession>
<evidence type="ECO:0000313" key="1">
    <source>
        <dbReference type="EMBL" id="GFS67046.1"/>
    </source>
</evidence>
<reference evidence="1" key="1">
    <citation type="submission" date="2020-08" db="EMBL/GenBank/DDBJ databases">
        <title>Multicomponent nature underlies the extraordinary mechanical properties of spider dragline silk.</title>
        <authorList>
            <person name="Kono N."/>
            <person name="Nakamura H."/>
            <person name="Mori M."/>
            <person name="Yoshida Y."/>
            <person name="Ohtoshi R."/>
            <person name="Malay A.D."/>
            <person name="Moran D.A.P."/>
            <person name="Tomita M."/>
            <person name="Numata K."/>
            <person name="Arakawa K."/>
        </authorList>
    </citation>
    <scope>NUCLEOTIDE SEQUENCE</scope>
</reference>
<comment type="caution">
    <text evidence="1">The sequence shown here is derived from an EMBL/GenBank/DDBJ whole genome shotgun (WGS) entry which is preliminary data.</text>
</comment>
<gene>
    <name evidence="1" type="ORF">NPIL_229991</name>
</gene>
<organism evidence="1 2">
    <name type="scientific">Nephila pilipes</name>
    <name type="common">Giant wood spider</name>
    <name type="synonym">Nephila maculata</name>
    <dbReference type="NCBI Taxonomy" id="299642"/>
    <lineage>
        <taxon>Eukaryota</taxon>
        <taxon>Metazoa</taxon>
        <taxon>Ecdysozoa</taxon>
        <taxon>Arthropoda</taxon>
        <taxon>Chelicerata</taxon>
        <taxon>Arachnida</taxon>
        <taxon>Araneae</taxon>
        <taxon>Araneomorphae</taxon>
        <taxon>Entelegynae</taxon>
        <taxon>Araneoidea</taxon>
        <taxon>Nephilidae</taxon>
        <taxon>Nephila</taxon>
    </lineage>
</organism>
<proteinExistence type="predicted"/>
<name>A0A8X6K507_NEPPI</name>
<protein>
    <submittedName>
        <fullName evidence="1">Uncharacterized protein</fullName>
    </submittedName>
</protein>
<sequence length="81" mass="8759">MDEELLISMVSLQPFSSPVPGHAVSVRFAIDLYPEPPTPFLHYPGLRPVGETPGEVRAEGNRGKSRIIIGQRAHPLTSAGL</sequence>
<dbReference type="EMBL" id="BMAW01048631">
    <property type="protein sequence ID" value="GFS67046.1"/>
    <property type="molecule type" value="Genomic_DNA"/>
</dbReference>
<dbReference type="AlphaFoldDB" id="A0A8X6K507"/>